<evidence type="ECO:0000256" key="3">
    <source>
        <dbReference type="RuleBase" id="RU000389"/>
    </source>
</evidence>
<dbReference type="InterPro" id="IPR045584">
    <property type="entry name" value="Pilin-like"/>
</dbReference>
<keyword evidence="3" id="KW-0281">Fimbrium</keyword>
<dbReference type="HOGENOM" id="CLU_091705_4_1_4"/>
<protein>
    <submittedName>
        <fullName evidence="5">Prepilin-type N-terminal cleavage/methylation domain protein</fullName>
    </submittedName>
</protein>
<evidence type="ECO:0000313" key="5">
    <source>
        <dbReference type="EMBL" id="CDG81177.1"/>
    </source>
</evidence>
<keyword evidence="4" id="KW-1133">Transmembrane helix</keyword>
<dbReference type="PANTHER" id="PTHR30093">
    <property type="entry name" value="GENERAL SECRETION PATHWAY PROTEIN G"/>
    <property type="match status" value="1"/>
</dbReference>
<dbReference type="OrthoDB" id="8607132at2"/>
<evidence type="ECO:0000256" key="2">
    <source>
        <dbReference type="ARBA" id="ARBA00022481"/>
    </source>
</evidence>
<keyword evidence="4" id="KW-0472">Membrane</keyword>
<sequence>MKSMKSFKQQSQAGFTLIELMIVVAIIGILAAVAIPQYTNYTTKAKVGNALAAADPLKTAVAMCLQENGGTKTACNTPTDATAPSTIPLFSATKEVASAKVTNSVIELTFAADVGTGVSSSTVTFSPNIGTSSVTWEIATTATNPAAVDAIKKNSVAAAGAGGAGG</sequence>
<gene>
    <name evidence="5" type="ORF">GJA_517</name>
</gene>
<keyword evidence="4" id="KW-0812">Transmembrane</keyword>
<organism evidence="5 6">
    <name type="scientific">Janthinobacterium agaricidamnosum NBRC 102515 = DSM 9628</name>
    <dbReference type="NCBI Taxonomy" id="1349767"/>
    <lineage>
        <taxon>Bacteria</taxon>
        <taxon>Pseudomonadati</taxon>
        <taxon>Pseudomonadota</taxon>
        <taxon>Betaproteobacteria</taxon>
        <taxon>Burkholderiales</taxon>
        <taxon>Oxalobacteraceae</taxon>
        <taxon>Janthinobacterium</taxon>
    </lineage>
</organism>
<reference evidence="5 6" key="1">
    <citation type="journal article" date="2015" name="Genome Announc.">
        <title>Genome Sequence of Mushroom Soft-Rot Pathogen Janthinobacterium agaricidamnosum.</title>
        <authorList>
            <person name="Graupner K."/>
            <person name="Lackner G."/>
            <person name="Hertweck C."/>
        </authorList>
    </citation>
    <scope>NUCLEOTIDE SEQUENCE [LARGE SCALE GENOMIC DNA]</scope>
    <source>
        <strain evidence="6">NBRC 102515 / DSM 9628</strain>
    </source>
</reference>
<keyword evidence="6" id="KW-1185">Reference proteome</keyword>
<dbReference type="NCBIfam" id="TIGR02532">
    <property type="entry name" value="IV_pilin_GFxxxE"/>
    <property type="match status" value="1"/>
</dbReference>
<keyword evidence="2" id="KW-0488">Methylation</keyword>
<dbReference type="InterPro" id="IPR001082">
    <property type="entry name" value="Pilin"/>
</dbReference>
<dbReference type="Pfam" id="PF07963">
    <property type="entry name" value="N_methyl"/>
    <property type="match status" value="1"/>
</dbReference>
<dbReference type="STRING" id="1349767.GJA_517"/>
<evidence type="ECO:0000313" key="6">
    <source>
        <dbReference type="Proteomes" id="UP000027604"/>
    </source>
</evidence>
<evidence type="ECO:0000256" key="1">
    <source>
        <dbReference type="ARBA" id="ARBA00005233"/>
    </source>
</evidence>
<evidence type="ECO:0000256" key="4">
    <source>
        <dbReference type="SAM" id="Phobius"/>
    </source>
</evidence>
<dbReference type="PATRIC" id="fig|1349767.4.peg.2230"/>
<comment type="similarity">
    <text evidence="1 3">Belongs to the N-Me-Phe pilin family.</text>
</comment>
<dbReference type="eggNOG" id="COG4969">
    <property type="taxonomic scope" value="Bacteria"/>
</dbReference>
<dbReference type="KEGG" id="jag:GJA_517"/>
<dbReference type="SUPFAM" id="SSF54523">
    <property type="entry name" value="Pili subunits"/>
    <property type="match status" value="1"/>
</dbReference>
<dbReference type="Gene3D" id="3.30.700.10">
    <property type="entry name" value="Glycoprotein, Type 4 Pilin"/>
    <property type="match status" value="1"/>
</dbReference>
<dbReference type="Pfam" id="PF00114">
    <property type="entry name" value="Pilin"/>
    <property type="match status" value="1"/>
</dbReference>
<dbReference type="RefSeq" id="WP_144241409.1">
    <property type="nucleotide sequence ID" value="NZ_BCTH01000085.1"/>
</dbReference>
<dbReference type="AlphaFoldDB" id="W0V1M4"/>
<dbReference type="PROSITE" id="PS00409">
    <property type="entry name" value="PROKAR_NTER_METHYL"/>
    <property type="match status" value="1"/>
</dbReference>
<name>W0V1M4_9BURK</name>
<dbReference type="EMBL" id="HG322949">
    <property type="protein sequence ID" value="CDG81177.1"/>
    <property type="molecule type" value="Genomic_DNA"/>
</dbReference>
<dbReference type="GO" id="GO:0007155">
    <property type="term" value="P:cell adhesion"/>
    <property type="evidence" value="ECO:0007669"/>
    <property type="project" value="InterPro"/>
</dbReference>
<proteinExistence type="inferred from homology"/>
<accession>W0V1M4</accession>
<dbReference type="InterPro" id="IPR012902">
    <property type="entry name" value="N_methyl_site"/>
</dbReference>
<dbReference type="PANTHER" id="PTHR30093:SF34">
    <property type="entry name" value="PREPILIN PEPTIDASE-DEPENDENT PROTEIN D"/>
    <property type="match status" value="1"/>
</dbReference>
<dbReference type="GO" id="GO:0009289">
    <property type="term" value="C:pilus"/>
    <property type="evidence" value="ECO:0007669"/>
    <property type="project" value="InterPro"/>
</dbReference>
<feature type="transmembrane region" description="Helical" evidence="4">
    <location>
        <begin position="12"/>
        <end position="35"/>
    </location>
</feature>
<dbReference type="Proteomes" id="UP000027604">
    <property type="component" value="Chromosome I"/>
</dbReference>